<gene>
    <name evidence="1" type="ORF">METZ01_LOCUS517593</name>
</gene>
<dbReference type="AlphaFoldDB" id="A0A383F6Y9"/>
<organism evidence="1">
    <name type="scientific">marine metagenome</name>
    <dbReference type="NCBI Taxonomy" id="408172"/>
    <lineage>
        <taxon>unclassified sequences</taxon>
        <taxon>metagenomes</taxon>
        <taxon>ecological metagenomes</taxon>
    </lineage>
</organism>
<reference evidence="1" key="1">
    <citation type="submission" date="2018-05" db="EMBL/GenBank/DDBJ databases">
        <authorList>
            <person name="Lanie J.A."/>
            <person name="Ng W.-L."/>
            <person name="Kazmierczak K.M."/>
            <person name="Andrzejewski T.M."/>
            <person name="Davidsen T.M."/>
            <person name="Wayne K.J."/>
            <person name="Tettelin H."/>
            <person name="Glass J.I."/>
            <person name="Rusch D."/>
            <person name="Podicherti R."/>
            <person name="Tsui H.-C.T."/>
            <person name="Winkler M.E."/>
        </authorList>
    </citation>
    <scope>NUCLEOTIDE SEQUENCE</scope>
</reference>
<feature type="non-terminal residue" evidence="1">
    <location>
        <position position="1"/>
    </location>
</feature>
<dbReference type="EMBL" id="UINC01231973">
    <property type="protein sequence ID" value="SVE64739.1"/>
    <property type="molecule type" value="Genomic_DNA"/>
</dbReference>
<name>A0A383F6Y9_9ZZZZ</name>
<sequence>NIGMSSKGTFPIKKGHMDIFGRHPSHLTRIISYGRLNIKK</sequence>
<evidence type="ECO:0000313" key="1">
    <source>
        <dbReference type="EMBL" id="SVE64739.1"/>
    </source>
</evidence>
<proteinExistence type="predicted"/>
<accession>A0A383F6Y9</accession>
<protein>
    <submittedName>
        <fullName evidence="1">Uncharacterized protein</fullName>
    </submittedName>
</protein>